<gene>
    <name evidence="1" type="ORF">HEB94_000245</name>
</gene>
<dbReference type="RefSeq" id="WP_337918594.1">
    <property type="nucleotide sequence ID" value="NZ_BAABJL010000255.1"/>
</dbReference>
<reference evidence="1" key="1">
    <citation type="submission" date="2020-10" db="EMBL/GenBank/DDBJ databases">
        <title>Sequencing the genomes of 1000 actinobacteria strains.</title>
        <authorList>
            <person name="Klenk H.-P."/>
        </authorList>
    </citation>
    <scope>NUCLEOTIDE SEQUENCE</scope>
    <source>
        <strain evidence="1">DSM 45354</strain>
    </source>
</reference>
<evidence type="ECO:0000313" key="1">
    <source>
        <dbReference type="EMBL" id="MBE1603397.1"/>
    </source>
</evidence>
<dbReference type="EMBL" id="JADBEM010000001">
    <property type="protein sequence ID" value="MBE1603397.1"/>
    <property type="molecule type" value="Genomic_DNA"/>
</dbReference>
<sequence>MANYPTVLLGRDDLRNVPRRENLALGGWTNPWHHPTPAVYDPETFFWQDPSQHD</sequence>
<proteinExistence type="predicted"/>
<evidence type="ECO:0000313" key="2">
    <source>
        <dbReference type="Proteomes" id="UP000638648"/>
    </source>
</evidence>
<accession>A0A927MNU0</accession>
<protein>
    <submittedName>
        <fullName evidence="1">Uncharacterized protein</fullName>
    </submittedName>
</protein>
<comment type="caution">
    <text evidence="1">The sequence shown here is derived from an EMBL/GenBank/DDBJ whole genome shotgun (WGS) entry which is preliminary data.</text>
</comment>
<dbReference type="Proteomes" id="UP000638648">
    <property type="component" value="Unassembled WGS sequence"/>
</dbReference>
<keyword evidence="2" id="KW-1185">Reference proteome</keyword>
<name>A0A927MNU0_9ACTN</name>
<organism evidence="1 2">
    <name type="scientific">Actinopolymorpha pittospori</name>
    <dbReference type="NCBI Taxonomy" id="648752"/>
    <lineage>
        <taxon>Bacteria</taxon>
        <taxon>Bacillati</taxon>
        <taxon>Actinomycetota</taxon>
        <taxon>Actinomycetes</taxon>
        <taxon>Propionibacteriales</taxon>
        <taxon>Actinopolymorphaceae</taxon>
        <taxon>Actinopolymorpha</taxon>
    </lineage>
</organism>
<dbReference type="AlphaFoldDB" id="A0A927MNU0"/>